<gene>
    <name evidence="2" type="ORF">Tharo_1528</name>
</gene>
<proteinExistence type="predicted"/>
<protein>
    <submittedName>
        <fullName evidence="2">Inner membrane protein yjdF</fullName>
    </submittedName>
</protein>
<dbReference type="Pfam" id="PF09997">
    <property type="entry name" value="DUF2238"/>
    <property type="match status" value="1"/>
</dbReference>
<keyword evidence="1" id="KW-0812">Transmembrane</keyword>
<dbReference type="EMBL" id="CP028339">
    <property type="protein sequence ID" value="AVR88452.1"/>
    <property type="molecule type" value="Genomic_DNA"/>
</dbReference>
<dbReference type="AlphaFoldDB" id="A0A2R4BMI1"/>
<keyword evidence="3" id="KW-1185">Reference proteome</keyword>
<evidence type="ECO:0000313" key="2">
    <source>
        <dbReference type="EMBL" id="AVR88452.1"/>
    </source>
</evidence>
<evidence type="ECO:0000256" key="1">
    <source>
        <dbReference type="SAM" id="Phobius"/>
    </source>
</evidence>
<reference evidence="2 3" key="1">
    <citation type="submission" date="2018-03" db="EMBL/GenBank/DDBJ databases">
        <title>Complete genome sequence of Thauera aromatica, a model organism for studying aromatic compound degradation under denitrifying conditions.</title>
        <authorList>
            <person name="Lo H.-Y."/>
            <person name="Goris T."/>
            <person name="Boll M."/>
            <person name="Mueller J.A."/>
        </authorList>
    </citation>
    <scope>NUCLEOTIDE SEQUENCE [LARGE SCALE GENOMIC DNA]</scope>
    <source>
        <strain evidence="2 3">K172</strain>
    </source>
</reference>
<sequence length="214" mass="23664">MQCPVWCADMSLRVVLLILVLTALLASGVAPHDRGVWWAEVMPVLIALPILVLTARRFPLTPLTCGLIAFFALILILGGTYTYARVPIGFVVQDWFDLARNPYDRFGHFFQGVTPALLGRELLLRTSPLRPGKWLFALLSLSCLGISALYELVEWASAVFWGGGAVEFLGTQGDPWDAQADMLMALMGAMLAQWLLAGTHDRQLARLPRAKRTQ</sequence>
<evidence type="ECO:0000313" key="3">
    <source>
        <dbReference type="Proteomes" id="UP000241885"/>
    </source>
</evidence>
<dbReference type="KEGG" id="tak:Tharo_1528"/>
<organism evidence="2 3">
    <name type="scientific">Thauera aromatica K172</name>
    <dbReference type="NCBI Taxonomy" id="44139"/>
    <lineage>
        <taxon>Bacteria</taxon>
        <taxon>Pseudomonadati</taxon>
        <taxon>Pseudomonadota</taxon>
        <taxon>Betaproteobacteria</taxon>
        <taxon>Rhodocyclales</taxon>
        <taxon>Zoogloeaceae</taxon>
        <taxon>Thauera</taxon>
    </lineage>
</organism>
<feature type="transmembrane region" description="Helical" evidence="1">
    <location>
        <begin position="12"/>
        <end position="30"/>
    </location>
</feature>
<keyword evidence="1" id="KW-1133">Transmembrane helix</keyword>
<name>A0A2R4BMI1_THAAR</name>
<accession>A0A2R4BMI1</accession>
<dbReference type="Proteomes" id="UP000241885">
    <property type="component" value="Chromosome"/>
</dbReference>
<feature type="transmembrane region" description="Helical" evidence="1">
    <location>
        <begin position="67"/>
        <end position="86"/>
    </location>
</feature>
<dbReference type="InterPro" id="IPR058534">
    <property type="entry name" value="YjdF"/>
</dbReference>
<dbReference type="PIRSF" id="PIRSF020606">
    <property type="entry name" value="UCP020606"/>
    <property type="match status" value="1"/>
</dbReference>
<feature type="transmembrane region" description="Helical" evidence="1">
    <location>
        <begin position="36"/>
        <end position="55"/>
    </location>
</feature>
<dbReference type="InterPro" id="IPR014509">
    <property type="entry name" value="YjdF-like"/>
</dbReference>
<keyword evidence="1" id="KW-0472">Membrane</keyword>